<evidence type="ECO:0000256" key="5">
    <source>
        <dbReference type="ARBA" id="ARBA00022692"/>
    </source>
</evidence>
<proteinExistence type="inferred from homology"/>
<organism evidence="15 16">
    <name type="scientific">Roseicella aquatilis</name>
    <dbReference type="NCBI Taxonomy" id="2527868"/>
    <lineage>
        <taxon>Bacteria</taxon>
        <taxon>Pseudomonadati</taxon>
        <taxon>Pseudomonadota</taxon>
        <taxon>Alphaproteobacteria</taxon>
        <taxon>Acetobacterales</taxon>
        <taxon>Roseomonadaceae</taxon>
        <taxon>Roseicella</taxon>
    </lineage>
</organism>
<dbReference type="Proteomes" id="UP000295023">
    <property type="component" value="Unassembled WGS sequence"/>
</dbReference>
<dbReference type="GO" id="GO:0015344">
    <property type="term" value="F:siderophore uptake transmembrane transporter activity"/>
    <property type="evidence" value="ECO:0007669"/>
    <property type="project" value="TreeGrafter"/>
</dbReference>
<dbReference type="Gene3D" id="2.170.130.10">
    <property type="entry name" value="TonB-dependent receptor, plug domain"/>
    <property type="match status" value="1"/>
</dbReference>
<dbReference type="AlphaFoldDB" id="A0A4R4DIJ1"/>
<evidence type="ECO:0000256" key="6">
    <source>
        <dbReference type="ARBA" id="ARBA00023077"/>
    </source>
</evidence>
<keyword evidence="4 10" id="KW-1134">Transmembrane beta strand</keyword>
<comment type="caution">
    <text evidence="15">The sequence shown here is derived from an EMBL/GenBank/DDBJ whole genome shotgun (WGS) entry which is preliminary data.</text>
</comment>
<dbReference type="SUPFAM" id="SSF56935">
    <property type="entry name" value="Porins"/>
    <property type="match status" value="1"/>
</dbReference>
<dbReference type="EMBL" id="SKBM01000012">
    <property type="protein sequence ID" value="TCZ60842.1"/>
    <property type="molecule type" value="Genomic_DNA"/>
</dbReference>
<evidence type="ECO:0000313" key="16">
    <source>
        <dbReference type="Proteomes" id="UP000295023"/>
    </source>
</evidence>
<dbReference type="InterPro" id="IPR037066">
    <property type="entry name" value="Plug_dom_sf"/>
</dbReference>
<keyword evidence="9 10" id="KW-0998">Cell outer membrane</keyword>
<dbReference type="InterPro" id="IPR036942">
    <property type="entry name" value="Beta-barrel_TonB_sf"/>
</dbReference>
<evidence type="ECO:0000256" key="9">
    <source>
        <dbReference type="ARBA" id="ARBA00023237"/>
    </source>
</evidence>
<dbReference type="GO" id="GO:0038023">
    <property type="term" value="F:signaling receptor activity"/>
    <property type="evidence" value="ECO:0007669"/>
    <property type="project" value="InterPro"/>
</dbReference>
<feature type="domain" description="TonB-dependent receptor-like beta-barrel" evidence="13">
    <location>
        <begin position="244"/>
        <end position="710"/>
    </location>
</feature>
<evidence type="ECO:0000256" key="8">
    <source>
        <dbReference type="ARBA" id="ARBA00023170"/>
    </source>
</evidence>
<evidence type="ECO:0000256" key="12">
    <source>
        <dbReference type="SAM" id="SignalP"/>
    </source>
</evidence>
<evidence type="ECO:0000256" key="10">
    <source>
        <dbReference type="PROSITE-ProRule" id="PRU01360"/>
    </source>
</evidence>
<evidence type="ECO:0000259" key="14">
    <source>
        <dbReference type="Pfam" id="PF07715"/>
    </source>
</evidence>
<dbReference type="PANTHER" id="PTHR32552:SF83">
    <property type="entry name" value="BLR3904 PROTEIN"/>
    <property type="match status" value="1"/>
</dbReference>
<keyword evidence="12" id="KW-0732">Signal</keyword>
<evidence type="ECO:0000256" key="7">
    <source>
        <dbReference type="ARBA" id="ARBA00023136"/>
    </source>
</evidence>
<dbReference type="CDD" id="cd01347">
    <property type="entry name" value="ligand_gated_channel"/>
    <property type="match status" value="1"/>
</dbReference>
<feature type="domain" description="TonB-dependent receptor plug" evidence="14">
    <location>
        <begin position="70"/>
        <end position="170"/>
    </location>
</feature>
<gene>
    <name evidence="15" type="ORF">EXY23_13790</name>
</gene>
<dbReference type="NCBIfam" id="TIGR01783">
    <property type="entry name" value="TonB-siderophor"/>
    <property type="match status" value="1"/>
</dbReference>
<dbReference type="Pfam" id="PF07715">
    <property type="entry name" value="Plug"/>
    <property type="match status" value="1"/>
</dbReference>
<dbReference type="Gene3D" id="2.40.170.20">
    <property type="entry name" value="TonB-dependent receptor, beta-barrel domain"/>
    <property type="match status" value="1"/>
</dbReference>
<dbReference type="PROSITE" id="PS52016">
    <property type="entry name" value="TONB_DEPENDENT_REC_3"/>
    <property type="match status" value="1"/>
</dbReference>
<dbReference type="PANTHER" id="PTHR32552">
    <property type="entry name" value="FERRICHROME IRON RECEPTOR-RELATED"/>
    <property type="match status" value="1"/>
</dbReference>
<feature type="chain" id="PRO_5020827778" evidence="12">
    <location>
        <begin position="18"/>
        <end position="740"/>
    </location>
</feature>
<name>A0A4R4DIJ1_9PROT</name>
<keyword evidence="8 15" id="KW-0675">Receptor</keyword>
<evidence type="ECO:0000256" key="11">
    <source>
        <dbReference type="RuleBase" id="RU003357"/>
    </source>
</evidence>
<dbReference type="Pfam" id="PF00593">
    <property type="entry name" value="TonB_dep_Rec_b-barrel"/>
    <property type="match status" value="1"/>
</dbReference>
<accession>A0A4R4DIJ1</accession>
<protein>
    <submittedName>
        <fullName evidence="15">TonB-dependent siderophore receptor</fullName>
    </submittedName>
</protein>
<dbReference type="GO" id="GO:0015891">
    <property type="term" value="P:siderophore transport"/>
    <property type="evidence" value="ECO:0007669"/>
    <property type="project" value="InterPro"/>
</dbReference>
<keyword evidence="16" id="KW-1185">Reference proteome</keyword>
<keyword evidence="7 10" id="KW-0472">Membrane</keyword>
<dbReference type="OrthoDB" id="9760333at2"/>
<dbReference type="InterPro" id="IPR039426">
    <property type="entry name" value="TonB-dep_rcpt-like"/>
</dbReference>
<dbReference type="RefSeq" id="WP_132290096.1">
    <property type="nucleotide sequence ID" value="NZ_SKBM01000012.1"/>
</dbReference>
<dbReference type="InterPro" id="IPR010105">
    <property type="entry name" value="TonB_sidphr_rcpt"/>
</dbReference>
<evidence type="ECO:0000256" key="2">
    <source>
        <dbReference type="ARBA" id="ARBA00009810"/>
    </source>
</evidence>
<dbReference type="InterPro" id="IPR012910">
    <property type="entry name" value="Plug_dom"/>
</dbReference>
<comment type="similarity">
    <text evidence="2 10 11">Belongs to the TonB-dependent receptor family.</text>
</comment>
<keyword evidence="6 11" id="KW-0798">TonB box</keyword>
<sequence length="740" mass="80405">MTKSTLFLCGASQAAMAASLAMAFTADARAQSAPSGEAAVIQLPTLDVQGQEPPNTLRRETGVPRLPGTVQETPQTINVVPRELLEQQNVTTLEQALRNVPGITASAGEGNGGVQGDQFRIRGFTSQNDVYVDGLRDFGSYTRDAFNFDSVTVLKGPSATTFGQNTVGGAININTRTPHLGNSTGGSISGGLGRFFRGTVDVNQQISSTSAVRLNLMGQYNRLTERDKVDSGRWGIAPSIAFGLGTDTTLTVDYMHFEDRRTPDYGVPVVTAPGQAVGKPVTEYGVRRKNWYGIDSDHDDVTVDRVTARVKHVATDWLTLYNDTRFSYVTRDFAASPPTCTGACVTSFFSAVPSRAQVAYSGGVSPFHQETWGIQNVTTAVARFQTGPLRHEATLGLDAWAQNDERTGYTYNITRTNNLVSPSSAVGNYRVIPATGANVRETEQRHLGTFLIDRVWLTSQLSVIGGFRLSNYDISYKTYGNNATASTISSNNTFVDPRASLVWEPTRSQTYYFSYATSTSPAGSFITTQPFSFTSANNSLDPEHNTIYEVGGKVSVLDNRLGLYGALYRIDKGNAFVTDPVSNTVTQSGDEQRNQGIELGVTGQITDNWFLSANYTAMDSETTRSSTAANVGKRVQFVPKNAASVWTTYEAFRETPYQLTLGGGITWRDQVFLDAANTAEVPANFSLDALIAHNFGERKQWRVAANGYNLTNELNYEGLFNNRAVPSAGRTVIFSLSALY</sequence>
<comment type="subcellular location">
    <subcellularLocation>
        <location evidence="1 10">Cell outer membrane</location>
        <topology evidence="1 10">Multi-pass membrane protein</topology>
    </subcellularLocation>
</comment>
<evidence type="ECO:0000313" key="15">
    <source>
        <dbReference type="EMBL" id="TCZ60842.1"/>
    </source>
</evidence>
<evidence type="ECO:0000256" key="1">
    <source>
        <dbReference type="ARBA" id="ARBA00004571"/>
    </source>
</evidence>
<reference evidence="15 16" key="1">
    <citation type="submission" date="2019-03" db="EMBL/GenBank/DDBJ databases">
        <title>Paracraurococcus aquatilis NE82 genome sequence.</title>
        <authorList>
            <person name="Zhao Y."/>
            <person name="Du Z."/>
        </authorList>
    </citation>
    <scope>NUCLEOTIDE SEQUENCE [LARGE SCALE GENOMIC DNA]</scope>
    <source>
        <strain evidence="15 16">NE82</strain>
    </source>
</reference>
<keyword evidence="5 10" id="KW-0812">Transmembrane</keyword>
<keyword evidence="3 10" id="KW-0813">Transport</keyword>
<dbReference type="GO" id="GO:0009279">
    <property type="term" value="C:cell outer membrane"/>
    <property type="evidence" value="ECO:0007669"/>
    <property type="project" value="UniProtKB-SubCell"/>
</dbReference>
<evidence type="ECO:0000259" key="13">
    <source>
        <dbReference type="Pfam" id="PF00593"/>
    </source>
</evidence>
<dbReference type="InterPro" id="IPR000531">
    <property type="entry name" value="Beta-barrel_TonB"/>
</dbReference>
<feature type="signal peptide" evidence="12">
    <location>
        <begin position="1"/>
        <end position="17"/>
    </location>
</feature>
<evidence type="ECO:0000256" key="4">
    <source>
        <dbReference type="ARBA" id="ARBA00022452"/>
    </source>
</evidence>
<evidence type="ECO:0000256" key="3">
    <source>
        <dbReference type="ARBA" id="ARBA00022448"/>
    </source>
</evidence>